<dbReference type="EMBL" id="QEKY01000009">
    <property type="protein sequence ID" value="PVZ09266.1"/>
    <property type="molecule type" value="Genomic_DNA"/>
</dbReference>
<keyword evidence="2" id="KW-1185">Reference proteome</keyword>
<sequence>MNKKPVTLRAFRINQISELSTEDSSLISLLQQVFIPDSIVQDRRMRLNEVEDEEDVLPFFRWNTEQSFVFGMVMRVLKNDITQGIPSDLYDRESFSISDIDGTEGMDTCKSFYYMALNESFLVTNLPRNLNVNRVETYINYLVREQRRGIYNFVPVMTVPEGFPLSQIKRIIVGENISLNASTENIGSTIKTLSREAIAHLLGENPNITELTENDIIQADLVLKFRKKPSEMTKEEYERLLGQMTRPLSDDRGISIVTKQNRKISGAEIRREKRVEVDTTETGRFNEVNLMQEMELFITELMRE</sequence>
<name>A0A2U1FAS4_9PORP</name>
<protein>
    <submittedName>
        <fullName evidence="1">Uncharacterized protein</fullName>
    </submittedName>
</protein>
<organism evidence="1 2">
    <name type="scientific">Porphyromonas loveana</name>
    <dbReference type="NCBI Taxonomy" id="1884669"/>
    <lineage>
        <taxon>Bacteria</taxon>
        <taxon>Pseudomonadati</taxon>
        <taxon>Bacteroidota</taxon>
        <taxon>Bacteroidia</taxon>
        <taxon>Bacteroidales</taxon>
        <taxon>Porphyromonadaceae</taxon>
        <taxon>Porphyromonas</taxon>
    </lineage>
</organism>
<dbReference type="GeneID" id="94550900"/>
<gene>
    <name evidence="1" type="ORF">C7382_1097</name>
</gene>
<accession>A0A2U1FAS4</accession>
<dbReference type="Proteomes" id="UP000245462">
    <property type="component" value="Unassembled WGS sequence"/>
</dbReference>
<comment type="caution">
    <text evidence="1">The sequence shown here is derived from an EMBL/GenBank/DDBJ whole genome shotgun (WGS) entry which is preliminary data.</text>
</comment>
<dbReference type="AlphaFoldDB" id="A0A2U1FAS4"/>
<evidence type="ECO:0000313" key="2">
    <source>
        <dbReference type="Proteomes" id="UP000245462"/>
    </source>
</evidence>
<proteinExistence type="predicted"/>
<dbReference type="OrthoDB" id="1090863at2"/>
<evidence type="ECO:0000313" key="1">
    <source>
        <dbReference type="EMBL" id="PVZ09266.1"/>
    </source>
</evidence>
<reference evidence="1 2" key="1">
    <citation type="submission" date="2018-04" db="EMBL/GenBank/DDBJ databases">
        <title>Genomic Encyclopedia of Type Strains, Phase IV (KMG-IV): sequencing the most valuable type-strain genomes for metagenomic binning, comparative biology and taxonomic classification.</title>
        <authorList>
            <person name="Goeker M."/>
        </authorList>
    </citation>
    <scope>NUCLEOTIDE SEQUENCE [LARGE SCALE GENOMIC DNA]</scope>
    <source>
        <strain evidence="1 2">DSM 28520</strain>
    </source>
</reference>
<dbReference type="RefSeq" id="WP_116679437.1">
    <property type="nucleotide sequence ID" value="NZ_QEKY01000009.1"/>
</dbReference>